<evidence type="ECO:0000256" key="1">
    <source>
        <dbReference type="ARBA" id="ARBA00004123"/>
    </source>
</evidence>
<dbReference type="PROSITE" id="PS50888">
    <property type="entry name" value="BHLH"/>
    <property type="match status" value="1"/>
</dbReference>
<evidence type="ECO:0000256" key="5">
    <source>
        <dbReference type="SAM" id="MobiDB-lite"/>
    </source>
</evidence>
<accession>A0A2N9GI27</accession>
<evidence type="ECO:0000256" key="2">
    <source>
        <dbReference type="ARBA" id="ARBA00023015"/>
    </source>
</evidence>
<dbReference type="AlphaFoldDB" id="A0A2N9GI27"/>
<keyword evidence="3" id="KW-0804">Transcription</keyword>
<dbReference type="EMBL" id="OIVN01001923">
    <property type="protein sequence ID" value="SPC98961.1"/>
    <property type="molecule type" value="Genomic_DNA"/>
</dbReference>
<feature type="domain" description="BHLH" evidence="6">
    <location>
        <begin position="535"/>
        <end position="584"/>
    </location>
</feature>
<dbReference type="GO" id="GO:0005634">
    <property type="term" value="C:nucleus"/>
    <property type="evidence" value="ECO:0007669"/>
    <property type="project" value="UniProtKB-SubCell"/>
</dbReference>
<dbReference type="InterPro" id="IPR043561">
    <property type="entry name" value="LHW-like"/>
</dbReference>
<evidence type="ECO:0000256" key="4">
    <source>
        <dbReference type="ARBA" id="ARBA00023242"/>
    </source>
</evidence>
<protein>
    <recommendedName>
        <fullName evidence="6">BHLH domain-containing protein</fullName>
    </recommendedName>
</protein>
<keyword evidence="4" id="KW-0539">Nucleus</keyword>
<organism evidence="7">
    <name type="scientific">Fagus sylvatica</name>
    <name type="common">Beechnut</name>
    <dbReference type="NCBI Taxonomy" id="28930"/>
    <lineage>
        <taxon>Eukaryota</taxon>
        <taxon>Viridiplantae</taxon>
        <taxon>Streptophyta</taxon>
        <taxon>Embryophyta</taxon>
        <taxon>Tracheophyta</taxon>
        <taxon>Spermatophyta</taxon>
        <taxon>Magnoliopsida</taxon>
        <taxon>eudicotyledons</taxon>
        <taxon>Gunneridae</taxon>
        <taxon>Pentapetalae</taxon>
        <taxon>rosids</taxon>
        <taxon>fabids</taxon>
        <taxon>Fagales</taxon>
        <taxon>Fagaceae</taxon>
        <taxon>Fagus</taxon>
    </lineage>
</organism>
<feature type="region of interest" description="Disordered" evidence="5">
    <location>
        <begin position="509"/>
        <end position="551"/>
    </location>
</feature>
<feature type="region of interest" description="Disordered" evidence="5">
    <location>
        <begin position="440"/>
        <end position="459"/>
    </location>
</feature>
<evidence type="ECO:0000313" key="7">
    <source>
        <dbReference type="EMBL" id="SPC98961.1"/>
    </source>
</evidence>
<dbReference type="PANTHER" id="PTHR46196:SF3">
    <property type="entry name" value="TRANSCRIPTION FACTOR LHW-LIKE ISOFORM X1"/>
    <property type="match status" value="1"/>
</dbReference>
<sequence length="721" mass="80557">METTALRLLLKSLCSNSHWKYAVFWKLKHQNQLILTWEDGYCDYPKPREPVENMSDDIYFKVVNEICSSSCETYTCDGGPGGHPIGLAVADMSCLQYAMGEGVVGEVAFTGSHSWILFENNFTCEFNSKLVPECPDEWLLQFAAGIKTILLVPVLPHGVLQIGSLEPVAEDLATVAYVKDRFNTLHNVAGNSVPFTSNWDIQAQTPSVITISQLKAEDLEAFDHIRPNKNKLSTLTQVVPASTVENAIQLSGTDLPEILNGASKNKTGVPPNSLIGLSTLLHQSFNTDHLEMLESKLFELSCLDKLESYPQFNNYNMGVLEESSCGTNLFSNEFMTEQLFGDTDANDAGLKSVSSFFSFPIESELHKALGETLQQQTNPCNPSFSVEDPRSKSRLIRNTDLFNSCEPTWFAKGDNADYLLESVVASVSSCLDDNLTNRSNSVRSSATLSSPHADSFRSQSQSEVSALVVDDSASRIHVRSSHFSRNRGAFTGSSASGSINSMKSTLIDEVQQQKDSGCMQPRKGTKQSNVGKRRARVSENQRQRPRDRQMIQDRVKELRQLVPNGAKCSIDGLLNRTVKHMLHLRSVTNQAEKLRQLTRQEVANHNKRESSESKNVSENGTSWAFDFGNELQLCPIVVEDLEVSGHMLIEMLCDEHGLFLEIADVIRGVELTILKGTMECRSNNTWAHFIVEGRRGFHRMDVFWPLMHLWQRKRKPISSKI</sequence>
<reference evidence="7" key="1">
    <citation type="submission" date="2018-02" db="EMBL/GenBank/DDBJ databases">
        <authorList>
            <person name="Cohen D.B."/>
            <person name="Kent A.D."/>
        </authorList>
    </citation>
    <scope>NUCLEOTIDE SEQUENCE</scope>
</reference>
<gene>
    <name evidence="7" type="ORF">FSB_LOCUS26843</name>
</gene>
<comment type="subcellular location">
    <subcellularLocation>
        <location evidence="1">Nucleus</location>
    </subcellularLocation>
</comment>
<feature type="compositionally biased region" description="Basic and acidic residues" evidence="5">
    <location>
        <begin position="536"/>
        <end position="551"/>
    </location>
</feature>
<dbReference type="InterPro" id="IPR025610">
    <property type="entry name" value="MYC/MYB_N"/>
</dbReference>
<evidence type="ECO:0000256" key="3">
    <source>
        <dbReference type="ARBA" id="ARBA00023163"/>
    </source>
</evidence>
<evidence type="ECO:0000259" key="6">
    <source>
        <dbReference type="PROSITE" id="PS50888"/>
    </source>
</evidence>
<dbReference type="GO" id="GO:0046983">
    <property type="term" value="F:protein dimerization activity"/>
    <property type="evidence" value="ECO:0007669"/>
    <property type="project" value="InterPro"/>
</dbReference>
<proteinExistence type="predicted"/>
<name>A0A2N9GI27_FAGSY</name>
<dbReference type="PANTHER" id="PTHR46196">
    <property type="entry name" value="TRANSCRIPTION FACTOR BHLH155-LIKE ISOFORM X1-RELATED"/>
    <property type="match status" value="1"/>
</dbReference>
<keyword evidence="2" id="KW-0805">Transcription regulation</keyword>
<dbReference type="Pfam" id="PF23176">
    <property type="entry name" value="bHLH_LHW"/>
    <property type="match status" value="1"/>
</dbReference>
<dbReference type="GO" id="GO:0003700">
    <property type="term" value="F:DNA-binding transcription factor activity"/>
    <property type="evidence" value="ECO:0007669"/>
    <property type="project" value="InterPro"/>
</dbReference>
<dbReference type="InterPro" id="IPR011598">
    <property type="entry name" value="bHLH_dom"/>
</dbReference>
<dbReference type="Pfam" id="PF14215">
    <property type="entry name" value="bHLH-MYC_N"/>
    <property type="match status" value="1"/>
</dbReference>